<dbReference type="EMBL" id="BARS01003232">
    <property type="protein sequence ID" value="GAF79655.1"/>
    <property type="molecule type" value="Genomic_DNA"/>
</dbReference>
<feature type="non-terminal residue" evidence="1">
    <location>
        <position position="461"/>
    </location>
</feature>
<proteinExistence type="predicted"/>
<protein>
    <recommendedName>
        <fullName evidence="2">Right handed beta helix domain-containing protein</fullName>
    </recommendedName>
</protein>
<evidence type="ECO:0000313" key="1">
    <source>
        <dbReference type="EMBL" id="GAF79655.1"/>
    </source>
</evidence>
<comment type="caution">
    <text evidence="1">The sequence shown here is derived from an EMBL/GenBank/DDBJ whole genome shotgun (WGS) entry which is preliminary data.</text>
</comment>
<sequence length="461" mass="50007">MSLVHHDWQEPLFLAYAGRVFVDSSGRIRYKVGPVTGDTDGLLFFFADGSVAMSGNLDMGTYAITNVGDVDGVDVSAFAAAYVAHIADGDAHHNEAHDLDSHGACTLAELNADISDTDAIGADGSVAMTGDLDMGSQHIKVVSGIGGLVGNAVIYLGPATHSQYNTLQSAVDALPAAGGLIYILPGYTETISTLVSLKSHVTIWCPTQDAEITAGIDRIIYVGGNRDDVHFHGIKFIGAGSGTWALFTSPNSAWRWRWTQCQFHDVACIIRFPYQRYKDFTFDGFKISGFVYHSFWEASSQNGTQRLTVKNGHVLGEGSGTFYYQEFAHNWRTVFDNIFIDDIAEVSYYPRHGSPTAKQEWRNCHARGCVRGFGRASGTPTQTDPIRYNNCTARYITNEGFDIDIVSELDNCRAIDCGYGGAGARDGISIAASADRTRLTNTSSYNKDTADQRYGVNIAAG</sequence>
<name>X0TU58_9ZZZZ</name>
<gene>
    <name evidence="1" type="ORF">S01H1_06241</name>
</gene>
<accession>X0TU58</accession>
<organism evidence="1">
    <name type="scientific">marine sediment metagenome</name>
    <dbReference type="NCBI Taxonomy" id="412755"/>
    <lineage>
        <taxon>unclassified sequences</taxon>
        <taxon>metagenomes</taxon>
        <taxon>ecological metagenomes</taxon>
    </lineage>
</organism>
<dbReference type="SUPFAM" id="SSF51126">
    <property type="entry name" value="Pectin lyase-like"/>
    <property type="match status" value="1"/>
</dbReference>
<dbReference type="AlphaFoldDB" id="X0TU58"/>
<evidence type="ECO:0008006" key="2">
    <source>
        <dbReference type="Google" id="ProtNLM"/>
    </source>
</evidence>
<reference evidence="1" key="1">
    <citation type="journal article" date="2014" name="Front. Microbiol.">
        <title>High frequency of phylogenetically diverse reductive dehalogenase-homologous genes in deep subseafloor sedimentary metagenomes.</title>
        <authorList>
            <person name="Kawai M."/>
            <person name="Futagami T."/>
            <person name="Toyoda A."/>
            <person name="Takaki Y."/>
            <person name="Nishi S."/>
            <person name="Hori S."/>
            <person name="Arai W."/>
            <person name="Tsubouchi T."/>
            <person name="Morono Y."/>
            <person name="Uchiyama I."/>
            <person name="Ito T."/>
            <person name="Fujiyama A."/>
            <person name="Inagaki F."/>
            <person name="Takami H."/>
        </authorList>
    </citation>
    <scope>NUCLEOTIDE SEQUENCE</scope>
    <source>
        <strain evidence="1">Expedition CK06-06</strain>
    </source>
</reference>
<dbReference type="InterPro" id="IPR011050">
    <property type="entry name" value="Pectin_lyase_fold/virulence"/>
</dbReference>